<accession>A0A1X2G8Y2</accession>
<gene>
    <name evidence="2" type="ORF">DM01DRAFT_1377002</name>
</gene>
<keyword evidence="3" id="KW-1185">Reference proteome</keyword>
<evidence type="ECO:0000313" key="3">
    <source>
        <dbReference type="Proteomes" id="UP000242146"/>
    </source>
</evidence>
<comment type="caution">
    <text evidence="2">The sequence shown here is derived from an EMBL/GenBank/DDBJ whole genome shotgun (WGS) entry which is preliminary data.</text>
</comment>
<organism evidence="2 3">
    <name type="scientific">Hesseltinella vesiculosa</name>
    <dbReference type="NCBI Taxonomy" id="101127"/>
    <lineage>
        <taxon>Eukaryota</taxon>
        <taxon>Fungi</taxon>
        <taxon>Fungi incertae sedis</taxon>
        <taxon>Mucoromycota</taxon>
        <taxon>Mucoromycotina</taxon>
        <taxon>Mucoromycetes</taxon>
        <taxon>Mucorales</taxon>
        <taxon>Cunninghamellaceae</taxon>
        <taxon>Hesseltinella</taxon>
    </lineage>
</organism>
<name>A0A1X2G8Y2_9FUNG</name>
<evidence type="ECO:0000256" key="1">
    <source>
        <dbReference type="SAM" id="MobiDB-lite"/>
    </source>
</evidence>
<dbReference type="EMBL" id="MCGT01000031">
    <property type="protein sequence ID" value="ORX48042.1"/>
    <property type="molecule type" value="Genomic_DNA"/>
</dbReference>
<evidence type="ECO:0000313" key="2">
    <source>
        <dbReference type="EMBL" id="ORX48042.1"/>
    </source>
</evidence>
<sequence>MNHALERREQLRKEEKEKQDRKEKPEQECVAIAKKNDTFAQTIATKERELEEKRALLDTRQPTRTGSLHEVYRTSLGEPLKSSCAYAHFKTHDEASSFCNGYKSFGLQLFGGVVHVQPIQIDGINVVYSQQAITAATLATSTLPATPSTSTLPATPSTSTLPAVTAATLATLTLPATTADTLAISTLPATLSTLDLPTSFTSLR</sequence>
<feature type="region of interest" description="Disordered" evidence="1">
    <location>
        <begin position="1"/>
        <end position="28"/>
    </location>
</feature>
<feature type="compositionally biased region" description="Basic and acidic residues" evidence="1">
    <location>
        <begin position="1"/>
        <end position="27"/>
    </location>
</feature>
<proteinExistence type="predicted"/>
<dbReference type="AlphaFoldDB" id="A0A1X2G8Y2"/>
<dbReference type="OrthoDB" id="10635744at2759"/>
<dbReference type="Proteomes" id="UP000242146">
    <property type="component" value="Unassembled WGS sequence"/>
</dbReference>
<protein>
    <submittedName>
        <fullName evidence="2">Uncharacterized protein</fullName>
    </submittedName>
</protein>
<reference evidence="2 3" key="1">
    <citation type="submission" date="2016-07" db="EMBL/GenBank/DDBJ databases">
        <title>Pervasive Adenine N6-methylation of Active Genes in Fungi.</title>
        <authorList>
            <consortium name="DOE Joint Genome Institute"/>
            <person name="Mondo S.J."/>
            <person name="Dannebaum R.O."/>
            <person name="Kuo R.C."/>
            <person name="Labutti K."/>
            <person name="Haridas S."/>
            <person name="Kuo A."/>
            <person name="Salamov A."/>
            <person name="Ahrendt S.R."/>
            <person name="Lipzen A."/>
            <person name="Sullivan W."/>
            <person name="Andreopoulos W.B."/>
            <person name="Clum A."/>
            <person name="Lindquist E."/>
            <person name="Daum C."/>
            <person name="Ramamoorthy G.K."/>
            <person name="Gryganskyi A."/>
            <person name="Culley D."/>
            <person name="Magnuson J.K."/>
            <person name="James T.Y."/>
            <person name="O'Malley M.A."/>
            <person name="Stajich J.E."/>
            <person name="Spatafora J.W."/>
            <person name="Visel A."/>
            <person name="Grigoriev I.V."/>
        </authorList>
    </citation>
    <scope>NUCLEOTIDE SEQUENCE [LARGE SCALE GENOMIC DNA]</scope>
    <source>
        <strain evidence="2 3">NRRL 3301</strain>
    </source>
</reference>